<dbReference type="Proteomes" id="UP000541033">
    <property type="component" value="Unassembled WGS sequence"/>
</dbReference>
<dbReference type="PANTHER" id="PTHR32196:SF21">
    <property type="entry name" value="ABC TRANSPORTER PERMEASE PROTEIN YPHD-RELATED"/>
    <property type="match status" value="1"/>
</dbReference>
<evidence type="ECO:0000256" key="4">
    <source>
        <dbReference type="ARBA" id="ARBA00022519"/>
    </source>
</evidence>
<evidence type="ECO:0000256" key="3">
    <source>
        <dbReference type="ARBA" id="ARBA00022475"/>
    </source>
</evidence>
<dbReference type="GO" id="GO:0022857">
    <property type="term" value="F:transmembrane transporter activity"/>
    <property type="evidence" value="ECO:0007669"/>
    <property type="project" value="InterPro"/>
</dbReference>
<organism evidence="10 11">
    <name type="scientific">Lysinibacter cavernae</name>
    <dbReference type="NCBI Taxonomy" id="1640652"/>
    <lineage>
        <taxon>Bacteria</taxon>
        <taxon>Bacillati</taxon>
        <taxon>Actinomycetota</taxon>
        <taxon>Actinomycetes</taxon>
        <taxon>Micrococcales</taxon>
        <taxon>Microbacteriaceae</taxon>
        <taxon>Lysinibacter</taxon>
    </lineage>
</organism>
<evidence type="ECO:0000256" key="7">
    <source>
        <dbReference type="ARBA" id="ARBA00023136"/>
    </source>
</evidence>
<gene>
    <name evidence="10" type="ORF">FHX76_002957</name>
</gene>
<evidence type="ECO:0000313" key="11">
    <source>
        <dbReference type="Proteomes" id="UP000541033"/>
    </source>
</evidence>
<reference evidence="10 11" key="1">
    <citation type="submission" date="2020-02" db="EMBL/GenBank/DDBJ databases">
        <title>Sequencing the genomes of 1000 actinobacteria strains.</title>
        <authorList>
            <person name="Klenk H.-P."/>
        </authorList>
    </citation>
    <scope>NUCLEOTIDE SEQUENCE [LARGE SCALE GENOMIC DNA]</scope>
    <source>
        <strain evidence="10 11">DSM 27960</strain>
    </source>
</reference>
<dbReference type="CDD" id="cd06579">
    <property type="entry name" value="TM_PBP1_transp_AraH_like"/>
    <property type="match status" value="1"/>
</dbReference>
<protein>
    <submittedName>
        <fullName evidence="10">Erythritol transport system permease protein</fullName>
    </submittedName>
</protein>
<sequence>MSTNVMTPRADATASTSKRGRINMNVVLIEGRALIALVLIVIIFSLLSPNFLGIDNLLVMTRHVAMNAILAIGMLLVVLNGGIDLSVGSTVGLSGVVAGSLLEGLEIPSFNMFVYPAVWVVIVISLAVGLLVGYINGVLIARFRVAPFIATLGMLYIARGAALLITDGTPFSKLRGTPELGNTGFLEFLKSSPLGLPMPVWAMIVFAVIFSLVLNKTAFGRWLYATGGNEKAAELSGVPVKKVQTRVYVLSGLCAAAVGLLLTADLSSATPAAGEFFELNAIAAAVIGGAALSGGRGTIRGTLIGAFVIGFLVDGLVLVGVSQFWQQIIKGAVIIIAVALDQFQQSMQKRSSMKSIAQPASPPVPTLPADASEPVAETTGRR</sequence>
<feature type="transmembrane region" description="Helical" evidence="9">
    <location>
        <begin position="301"/>
        <end position="318"/>
    </location>
</feature>
<keyword evidence="2" id="KW-0813">Transport</keyword>
<evidence type="ECO:0000256" key="5">
    <source>
        <dbReference type="ARBA" id="ARBA00022692"/>
    </source>
</evidence>
<evidence type="ECO:0000256" key="8">
    <source>
        <dbReference type="SAM" id="MobiDB-lite"/>
    </source>
</evidence>
<comment type="caution">
    <text evidence="10">The sequence shown here is derived from an EMBL/GenBank/DDBJ whole genome shotgun (WGS) entry which is preliminary data.</text>
</comment>
<dbReference type="Pfam" id="PF02653">
    <property type="entry name" value="BPD_transp_2"/>
    <property type="match status" value="1"/>
</dbReference>
<name>A0A7X5TVF8_9MICO</name>
<keyword evidence="4" id="KW-0997">Cell inner membrane</keyword>
<keyword evidence="11" id="KW-1185">Reference proteome</keyword>
<proteinExistence type="predicted"/>
<keyword evidence="5 9" id="KW-0812">Transmembrane</keyword>
<feature type="transmembrane region" description="Helical" evidence="9">
    <location>
        <begin position="33"/>
        <end position="52"/>
    </location>
</feature>
<dbReference type="GO" id="GO:0005886">
    <property type="term" value="C:plasma membrane"/>
    <property type="evidence" value="ECO:0007669"/>
    <property type="project" value="UniProtKB-SubCell"/>
</dbReference>
<keyword evidence="7 9" id="KW-0472">Membrane</keyword>
<accession>A0A7X5TVF8</accession>
<evidence type="ECO:0000256" key="6">
    <source>
        <dbReference type="ARBA" id="ARBA00022989"/>
    </source>
</evidence>
<keyword evidence="6 9" id="KW-1133">Transmembrane helix</keyword>
<dbReference type="PANTHER" id="PTHR32196">
    <property type="entry name" value="ABC TRANSPORTER PERMEASE PROTEIN YPHD-RELATED-RELATED"/>
    <property type="match status" value="1"/>
</dbReference>
<feature type="region of interest" description="Disordered" evidence="8">
    <location>
        <begin position="351"/>
        <end position="382"/>
    </location>
</feature>
<feature type="transmembrane region" description="Helical" evidence="9">
    <location>
        <begin position="247"/>
        <end position="264"/>
    </location>
</feature>
<dbReference type="RefSeq" id="WP_341777965.1">
    <property type="nucleotide sequence ID" value="NZ_JAAMOX010000003.1"/>
</dbReference>
<dbReference type="EMBL" id="JAAMOX010000003">
    <property type="protein sequence ID" value="NIH55042.1"/>
    <property type="molecule type" value="Genomic_DNA"/>
</dbReference>
<feature type="transmembrane region" description="Helical" evidence="9">
    <location>
        <begin position="276"/>
        <end position="294"/>
    </location>
</feature>
<evidence type="ECO:0000256" key="1">
    <source>
        <dbReference type="ARBA" id="ARBA00004651"/>
    </source>
</evidence>
<feature type="transmembrane region" description="Helical" evidence="9">
    <location>
        <begin position="194"/>
        <end position="214"/>
    </location>
</feature>
<feature type="transmembrane region" description="Helical" evidence="9">
    <location>
        <begin position="145"/>
        <end position="165"/>
    </location>
</feature>
<dbReference type="AlphaFoldDB" id="A0A7X5TVF8"/>
<evidence type="ECO:0000256" key="2">
    <source>
        <dbReference type="ARBA" id="ARBA00022448"/>
    </source>
</evidence>
<keyword evidence="3" id="KW-1003">Cell membrane</keyword>
<feature type="transmembrane region" description="Helical" evidence="9">
    <location>
        <begin position="64"/>
        <end position="83"/>
    </location>
</feature>
<evidence type="ECO:0000313" key="10">
    <source>
        <dbReference type="EMBL" id="NIH55042.1"/>
    </source>
</evidence>
<feature type="transmembrane region" description="Helical" evidence="9">
    <location>
        <begin position="113"/>
        <end position="133"/>
    </location>
</feature>
<evidence type="ECO:0000256" key="9">
    <source>
        <dbReference type="SAM" id="Phobius"/>
    </source>
</evidence>
<comment type="subcellular location">
    <subcellularLocation>
        <location evidence="1">Cell membrane</location>
        <topology evidence="1">Multi-pass membrane protein</topology>
    </subcellularLocation>
</comment>
<dbReference type="InterPro" id="IPR001851">
    <property type="entry name" value="ABC_transp_permease"/>
</dbReference>